<dbReference type="PANTHER" id="PTHR11742:SF103">
    <property type="entry name" value="ENDOPLASMIC RETICULUM MANNOSIDASE MNL2-RELATED"/>
    <property type="match status" value="1"/>
</dbReference>
<feature type="disulfide bond" evidence="7">
    <location>
        <begin position="385"/>
        <end position="414"/>
    </location>
</feature>
<evidence type="ECO:0000256" key="8">
    <source>
        <dbReference type="RuleBase" id="RU361193"/>
    </source>
</evidence>
<organism evidence="10 11">
    <name type="scientific">Mucor plumbeus</name>
    <dbReference type="NCBI Taxonomy" id="97098"/>
    <lineage>
        <taxon>Eukaryota</taxon>
        <taxon>Fungi</taxon>
        <taxon>Fungi incertae sedis</taxon>
        <taxon>Mucoromycota</taxon>
        <taxon>Mucoromycotina</taxon>
        <taxon>Mucoromycetes</taxon>
        <taxon>Mucorales</taxon>
        <taxon>Mucorineae</taxon>
        <taxon>Mucoraceae</taxon>
        <taxon>Mucor</taxon>
    </lineage>
</organism>
<dbReference type="OrthoDB" id="8118055at2759"/>
<protein>
    <recommendedName>
        <fullName evidence="8">alpha-1,2-Mannosidase</fullName>
        <ecNumber evidence="8">3.2.1.-</ecNumber>
    </recommendedName>
</protein>
<comment type="cofactor">
    <cofactor evidence="1 6">
        <name>Ca(2+)</name>
        <dbReference type="ChEBI" id="CHEBI:29108"/>
    </cofactor>
</comment>
<dbReference type="Proteomes" id="UP000650833">
    <property type="component" value="Unassembled WGS sequence"/>
</dbReference>
<keyword evidence="9" id="KW-1133">Transmembrane helix</keyword>
<keyword evidence="9" id="KW-0472">Membrane</keyword>
<evidence type="ECO:0000256" key="9">
    <source>
        <dbReference type="SAM" id="Phobius"/>
    </source>
</evidence>
<name>A0A8H7QKJ5_9FUNG</name>
<evidence type="ECO:0000256" key="5">
    <source>
        <dbReference type="ARBA" id="ARBA00023157"/>
    </source>
</evidence>
<dbReference type="SUPFAM" id="SSF48225">
    <property type="entry name" value="Seven-hairpin glycosidases"/>
    <property type="match status" value="1"/>
</dbReference>
<feature type="binding site" evidence="6">
    <location>
        <position position="594"/>
    </location>
    <ligand>
        <name>Ca(2+)</name>
        <dbReference type="ChEBI" id="CHEBI:29108"/>
    </ligand>
</feature>
<dbReference type="EMBL" id="JAEPRC010000593">
    <property type="protein sequence ID" value="KAG2194313.1"/>
    <property type="molecule type" value="Genomic_DNA"/>
</dbReference>
<dbReference type="InterPro" id="IPR050749">
    <property type="entry name" value="Glycosyl_Hydrolase_47"/>
</dbReference>
<accession>A0A8H7QKJ5</accession>
<evidence type="ECO:0000256" key="3">
    <source>
        <dbReference type="ARBA" id="ARBA00007658"/>
    </source>
</evidence>
<dbReference type="PANTHER" id="PTHR11742">
    <property type="entry name" value="MANNOSYL-OLIGOSACCHARIDE ALPHA-1,2-MANNOSIDASE-RELATED"/>
    <property type="match status" value="1"/>
</dbReference>
<keyword evidence="8" id="KW-0326">Glycosidase</keyword>
<dbReference type="Pfam" id="PF01532">
    <property type="entry name" value="Glyco_hydro_47"/>
    <property type="match status" value="1"/>
</dbReference>
<gene>
    <name evidence="10" type="ORF">INT46_005340</name>
</gene>
<keyword evidence="5 7" id="KW-1015">Disulfide bond</keyword>
<comment type="caution">
    <text evidence="10">The sequence shown here is derived from an EMBL/GenBank/DDBJ whole genome shotgun (WGS) entry which is preliminary data.</text>
</comment>
<dbReference type="PRINTS" id="PR00747">
    <property type="entry name" value="GLYHDRLASE47"/>
</dbReference>
<keyword evidence="6" id="KW-0479">Metal-binding</keyword>
<dbReference type="GO" id="GO:0016020">
    <property type="term" value="C:membrane"/>
    <property type="evidence" value="ECO:0007669"/>
    <property type="project" value="InterPro"/>
</dbReference>
<keyword evidence="9" id="KW-0812">Transmembrane</keyword>
<evidence type="ECO:0000256" key="2">
    <source>
        <dbReference type="ARBA" id="ARBA00004922"/>
    </source>
</evidence>
<evidence type="ECO:0000256" key="7">
    <source>
        <dbReference type="PIRSR" id="PIRSR601382-3"/>
    </source>
</evidence>
<comment type="pathway">
    <text evidence="2">Protein modification; protein glycosylation.</text>
</comment>
<evidence type="ECO:0000256" key="4">
    <source>
        <dbReference type="ARBA" id="ARBA00022801"/>
    </source>
</evidence>
<evidence type="ECO:0000256" key="6">
    <source>
        <dbReference type="PIRSR" id="PIRSR601382-2"/>
    </source>
</evidence>
<dbReference type="Gene3D" id="1.50.10.10">
    <property type="match status" value="1"/>
</dbReference>
<dbReference type="GO" id="GO:0005783">
    <property type="term" value="C:endoplasmic reticulum"/>
    <property type="evidence" value="ECO:0007669"/>
    <property type="project" value="TreeGrafter"/>
</dbReference>
<comment type="similarity">
    <text evidence="3 8">Belongs to the glycosyl hydrolase 47 family.</text>
</comment>
<keyword evidence="6" id="KW-0106">Calcium</keyword>
<dbReference type="GO" id="GO:0005509">
    <property type="term" value="F:calcium ion binding"/>
    <property type="evidence" value="ECO:0007669"/>
    <property type="project" value="InterPro"/>
</dbReference>
<feature type="transmembrane region" description="Helical" evidence="9">
    <location>
        <begin position="12"/>
        <end position="33"/>
    </location>
</feature>
<dbReference type="InterPro" id="IPR012341">
    <property type="entry name" value="6hp_glycosidase-like_sf"/>
</dbReference>
<keyword evidence="4 8" id="KW-0378">Hydrolase</keyword>
<dbReference type="EC" id="3.2.1.-" evidence="8"/>
<sequence length="612" mass="70398">MPQQTLVSKIPHRWRIISVLLICFIIVLSTYHFKYSNDDSSTWKEETSQDKYSATSYKKPKEDTSVNSANKINKFQSQLPKIQATFDVETDQEKQLREIRREAVKASFMHAWNGYKKYAMGADELKPLSNKTNNPFGGLGATMIDSLSTMLVMGLDQEVEQVLPLVDRLNVHVNESLSVFETTIRYIGGLLSAYELSDHPSKDILLRKAEELTITLLPAFNTPHGIPYYKFNPITLGYESYRTYLADMATIQLEFFTLSHYTGNPIYAEKAQVITDFLDKYKRNEYKDGTILPGLFPNEINVKTGKFQSSPIGFGAMGDSAYEYFLKEHIFTDGRVPQYSRMYEQAIDTMKANMLLQIPGTKLLHLPTYNIKQRKLESKMDHLTCFVPGMLAMGAKVLHRPEDMNIAKGILEACVHMYRSSGTNLSPDIWGINNDGFLPYSKYTFGKTKEEVSKLSEWWNKLAGPVLYDQTEVPTTKNRTIEAVVELPIGLVVTDDARYLLRPETLESLFVLYRITGDPRYQEYGWEIYQAIEKYCKTPSAYASVKNIHAYEMKPFMNQIDSMETFLLAETFKYLYLLFSPPNIISLDEYVLNTEAHPFKRRPFKAQFKIRH</sequence>
<evidence type="ECO:0000313" key="10">
    <source>
        <dbReference type="EMBL" id="KAG2194313.1"/>
    </source>
</evidence>
<dbReference type="GO" id="GO:0005975">
    <property type="term" value="P:carbohydrate metabolic process"/>
    <property type="evidence" value="ECO:0007669"/>
    <property type="project" value="InterPro"/>
</dbReference>
<dbReference type="GO" id="GO:0004571">
    <property type="term" value="F:mannosyl-oligosaccharide 1,2-alpha-mannosidase activity"/>
    <property type="evidence" value="ECO:0007669"/>
    <property type="project" value="InterPro"/>
</dbReference>
<dbReference type="AlphaFoldDB" id="A0A8H7QKJ5"/>
<reference evidence="10" key="1">
    <citation type="submission" date="2020-12" db="EMBL/GenBank/DDBJ databases">
        <title>Metabolic potential, ecology and presence of endohyphal bacteria is reflected in genomic diversity of Mucoromycotina.</title>
        <authorList>
            <person name="Muszewska A."/>
            <person name="Okrasinska A."/>
            <person name="Steczkiewicz K."/>
            <person name="Drgas O."/>
            <person name="Orlowska M."/>
            <person name="Perlinska-Lenart U."/>
            <person name="Aleksandrzak-Piekarczyk T."/>
            <person name="Szatraj K."/>
            <person name="Zielenkiewicz U."/>
            <person name="Pilsyk S."/>
            <person name="Malc E."/>
            <person name="Mieczkowski P."/>
            <person name="Kruszewska J.S."/>
            <person name="Biernat P."/>
            <person name="Pawlowska J."/>
        </authorList>
    </citation>
    <scope>NUCLEOTIDE SEQUENCE</scope>
    <source>
        <strain evidence="10">CBS 226.32</strain>
    </source>
</reference>
<dbReference type="InterPro" id="IPR036026">
    <property type="entry name" value="Seven-hairpin_glycosidases"/>
</dbReference>
<evidence type="ECO:0000313" key="11">
    <source>
        <dbReference type="Proteomes" id="UP000650833"/>
    </source>
</evidence>
<dbReference type="InterPro" id="IPR001382">
    <property type="entry name" value="Glyco_hydro_47"/>
</dbReference>
<keyword evidence="11" id="KW-1185">Reference proteome</keyword>
<evidence type="ECO:0000256" key="1">
    <source>
        <dbReference type="ARBA" id="ARBA00001913"/>
    </source>
</evidence>
<dbReference type="GO" id="GO:0036503">
    <property type="term" value="P:ERAD pathway"/>
    <property type="evidence" value="ECO:0007669"/>
    <property type="project" value="UniProtKB-ARBA"/>
</dbReference>
<proteinExistence type="inferred from homology"/>